<feature type="transmembrane region" description="Helical" evidence="2">
    <location>
        <begin position="166"/>
        <end position="184"/>
    </location>
</feature>
<sequence length="278" mass="31248">MIAETSCPESTTELTGTEIDVIFLGLDTLFNEVLTNAFTHASRDNYQNYRRPRRIFIFIILMLYLLATFNFYCVCFWDKSKRTRNTPILLTLGIDATLSTVLADATLIWRCWIVWGRALHVVLVPIACTTLAIATLLWCTILIVYRILRVGGLTTGMRVHHRLIEMLVESASFYSAVIVILLVFEVRNEVAGVYIEEFAIATRGMVPTILVGRIAAGHARPDDSWSENSSTSSLRFRNHSGSETDSLEMSAGYEPDISPRIRLDLENGLDSLEDSSES</sequence>
<dbReference type="EMBL" id="JAUEPT010000083">
    <property type="protein sequence ID" value="KAK0433289.1"/>
    <property type="molecule type" value="Genomic_DNA"/>
</dbReference>
<dbReference type="AlphaFoldDB" id="A0AA39J0K7"/>
<keyword evidence="2" id="KW-1133">Transmembrane helix</keyword>
<reference evidence="3" key="1">
    <citation type="submission" date="2023-06" db="EMBL/GenBank/DDBJ databases">
        <authorList>
            <consortium name="Lawrence Berkeley National Laboratory"/>
            <person name="Ahrendt S."/>
            <person name="Sahu N."/>
            <person name="Indic B."/>
            <person name="Wong-Bajracharya J."/>
            <person name="Merenyi Z."/>
            <person name="Ke H.-M."/>
            <person name="Monk M."/>
            <person name="Kocsube S."/>
            <person name="Drula E."/>
            <person name="Lipzen A."/>
            <person name="Balint B."/>
            <person name="Henrissat B."/>
            <person name="Andreopoulos B."/>
            <person name="Martin F.M."/>
            <person name="Harder C.B."/>
            <person name="Rigling D."/>
            <person name="Ford K.L."/>
            <person name="Foster G.D."/>
            <person name="Pangilinan J."/>
            <person name="Papanicolaou A."/>
            <person name="Barry K."/>
            <person name="LaButti K."/>
            <person name="Viragh M."/>
            <person name="Koriabine M."/>
            <person name="Yan M."/>
            <person name="Riley R."/>
            <person name="Champramary S."/>
            <person name="Plett K.L."/>
            <person name="Tsai I.J."/>
            <person name="Slot J."/>
            <person name="Sipos G."/>
            <person name="Plett J."/>
            <person name="Nagy L.G."/>
            <person name="Grigoriev I.V."/>
        </authorList>
    </citation>
    <scope>NUCLEOTIDE SEQUENCE</scope>
    <source>
        <strain evidence="3">FPL87.14</strain>
    </source>
</reference>
<accession>A0AA39J0K7</accession>
<evidence type="ECO:0000256" key="1">
    <source>
        <dbReference type="SAM" id="MobiDB-lite"/>
    </source>
</evidence>
<feature type="region of interest" description="Disordered" evidence="1">
    <location>
        <begin position="219"/>
        <end position="260"/>
    </location>
</feature>
<evidence type="ECO:0000313" key="4">
    <source>
        <dbReference type="Proteomes" id="UP001175226"/>
    </source>
</evidence>
<keyword evidence="2" id="KW-0472">Membrane</keyword>
<evidence type="ECO:0000256" key="2">
    <source>
        <dbReference type="SAM" id="Phobius"/>
    </source>
</evidence>
<keyword evidence="4" id="KW-1185">Reference proteome</keyword>
<evidence type="ECO:0000313" key="3">
    <source>
        <dbReference type="EMBL" id="KAK0433289.1"/>
    </source>
</evidence>
<feature type="transmembrane region" description="Helical" evidence="2">
    <location>
        <begin position="89"/>
        <end position="115"/>
    </location>
</feature>
<organism evidence="3 4">
    <name type="scientific">Armillaria borealis</name>
    <dbReference type="NCBI Taxonomy" id="47425"/>
    <lineage>
        <taxon>Eukaryota</taxon>
        <taxon>Fungi</taxon>
        <taxon>Dikarya</taxon>
        <taxon>Basidiomycota</taxon>
        <taxon>Agaricomycotina</taxon>
        <taxon>Agaricomycetes</taxon>
        <taxon>Agaricomycetidae</taxon>
        <taxon>Agaricales</taxon>
        <taxon>Marasmiineae</taxon>
        <taxon>Physalacriaceae</taxon>
        <taxon>Armillaria</taxon>
    </lineage>
</organism>
<comment type="caution">
    <text evidence="3">The sequence shown here is derived from an EMBL/GenBank/DDBJ whole genome shotgun (WGS) entry which is preliminary data.</text>
</comment>
<protein>
    <submittedName>
        <fullName evidence="3">Uncharacterized protein</fullName>
    </submittedName>
</protein>
<feature type="transmembrane region" description="Helical" evidence="2">
    <location>
        <begin position="121"/>
        <end position="145"/>
    </location>
</feature>
<name>A0AA39J0K7_9AGAR</name>
<proteinExistence type="predicted"/>
<dbReference type="Proteomes" id="UP001175226">
    <property type="component" value="Unassembled WGS sequence"/>
</dbReference>
<feature type="transmembrane region" description="Helical" evidence="2">
    <location>
        <begin position="55"/>
        <end position="77"/>
    </location>
</feature>
<keyword evidence="2" id="KW-0812">Transmembrane</keyword>
<gene>
    <name evidence="3" type="ORF">EV421DRAFT_1741735</name>
</gene>